<dbReference type="EMBL" id="CP019476">
    <property type="protein sequence ID" value="UQC83390.1"/>
    <property type="molecule type" value="Genomic_DNA"/>
</dbReference>
<keyword evidence="2" id="KW-1185">Reference proteome</keyword>
<gene>
    <name evidence="1" type="ORF">CLUP02_08885</name>
</gene>
<evidence type="ECO:0000313" key="1">
    <source>
        <dbReference type="EMBL" id="UQC83390.1"/>
    </source>
</evidence>
<protein>
    <submittedName>
        <fullName evidence="1">Uncharacterized protein</fullName>
    </submittedName>
</protein>
<proteinExistence type="predicted"/>
<reference evidence="1" key="1">
    <citation type="journal article" date="2021" name="Mol. Plant Microbe Interact.">
        <title>Complete Genome Sequence of the Plant-Pathogenic Fungus Colletotrichum lupini.</title>
        <authorList>
            <person name="Baroncelli R."/>
            <person name="Pensec F."/>
            <person name="Da Lio D."/>
            <person name="Boufleur T."/>
            <person name="Vicente I."/>
            <person name="Sarrocco S."/>
            <person name="Picot A."/>
            <person name="Baraldi E."/>
            <person name="Sukno S."/>
            <person name="Thon M."/>
            <person name="Le Floch G."/>
        </authorList>
    </citation>
    <scope>NUCLEOTIDE SEQUENCE</scope>
    <source>
        <strain evidence="1">IMI 504893</strain>
    </source>
</reference>
<evidence type="ECO:0000313" key="2">
    <source>
        <dbReference type="Proteomes" id="UP000830671"/>
    </source>
</evidence>
<dbReference type="RefSeq" id="XP_049145009.1">
    <property type="nucleotide sequence ID" value="XM_049287866.1"/>
</dbReference>
<sequence length="105" mass="12130">MYPFAFRPLKVCEYLMTAKLCRLVRPSHPHVPLPFFPEDSNPFIWTEKLQPMYLVIPNRAIAVSFMVDILPTPRSLPPLLRIGAYPLPEHQWARSNTSLTAEDLI</sequence>
<dbReference type="KEGG" id="clup:CLUP02_08885"/>
<dbReference type="GeneID" id="73342876"/>
<dbReference type="Proteomes" id="UP000830671">
    <property type="component" value="Chromosome 4"/>
</dbReference>
<dbReference type="AlphaFoldDB" id="A0A9Q8WI22"/>
<accession>A0A9Q8WI22</accession>
<name>A0A9Q8WI22_9PEZI</name>
<organism evidence="1 2">
    <name type="scientific">Colletotrichum lupini</name>
    <dbReference type="NCBI Taxonomy" id="145971"/>
    <lineage>
        <taxon>Eukaryota</taxon>
        <taxon>Fungi</taxon>
        <taxon>Dikarya</taxon>
        <taxon>Ascomycota</taxon>
        <taxon>Pezizomycotina</taxon>
        <taxon>Sordariomycetes</taxon>
        <taxon>Hypocreomycetidae</taxon>
        <taxon>Glomerellales</taxon>
        <taxon>Glomerellaceae</taxon>
        <taxon>Colletotrichum</taxon>
        <taxon>Colletotrichum acutatum species complex</taxon>
    </lineage>
</organism>